<keyword evidence="5" id="KW-1185">Reference proteome</keyword>
<dbReference type="GO" id="GO:0004065">
    <property type="term" value="F:arylsulfatase activity"/>
    <property type="evidence" value="ECO:0007669"/>
    <property type="project" value="TreeGrafter"/>
</dbReference>
<dbReference type="PROSITE" id="PS51257">
    <property type="entry name" value="PROKAR_LIPOPROTEIN"/>
    <property type="match status" value="1"/>
</dbReference>
<evidence type="ECO:0000313" key="4">
    <source>
        <dbReference type="EMBL" id="NER16098.1"/>
    </source>
</evidence>
<dbReference type="Pfam" id="PF00884">
    <property type="entry name" value="Sulfatase"/>
    <property type="match status" value="1"/>
</dbReference>
<comment type="caution">
    <text evidence="4">The sequence shown here is derived from an EMBL/GenBank/DDBJ whole genome shotgun (WGS) entry which is preliminary data.</text>
</comment>
<feature type="domain" description="Sulfatase N-terminal" evidence="3">
    <location>
        <begin position="35"/>
        <end position="376"/>
    </location>
</feature>
<dbReference type="InterPro" id="IPR000917">
    <property type="entry name" value="Sulfatase_N"/>
</dbReference>
<evidence type="ECO:0000256" key="1">
    <source>
        <dbReference type="ARBA" id="ARBA00008779"/>
    </source>
</evidence>
<dbReference type="Gene3D" id="3.30.1120.10">
    <property type="match status" value="1"/>
</dbReference>
<accession>A0A6M0CE33</accession>
<dbReference type="RefSeq" id="WP_164029351.1">
    <property type="nucleotide sequence ID" value="NZ_JAABOQ010000001.1"/>
</dbReference>
<dbReference type="EMBL" id="JAABOQ010000001">
    <property type="protein sequence ID" value="NER16098.1"/>
    <property type="molecule type" value="Genomic_DNA"/>
</dbReference>
<dbReference type="PANTHER" id="PTHR42693">
    <property type="entry name" value="ARYLSULFATASE FAMILY MEMBER"/>
    <property type="match status" value="1"/>
</dbReference>
<name>A0A6M0CE33_9FLAO</name>
<dbReference type="InterPro" id="IPR017850">
    <property type="entry name" value="Alkaline_phosphatase_core_sf"/>
</dbReference>
<gene>
    <name evidence="4" type="ORF">GWK10_02695</name>
</gene>
<organism evidence="4 5">
    <name type="scientific">Spongiivirga citrea</name>
    <dbReference type="NCBI Taxonomy" id="1481457"/>
    <lineage>
        <taxon>Bacteria</taxon>
        <taxon>Pseudomonadati</taxon>
        <taxon>Bacteroidota</taxon>
        <taxon>Flavobacteriia</taxon>
        <taxon>Flavobacteriales</taxon>
        <taxon>Flavobacteriaceae</taxon>
        <taxon>Spongiivirga</taxon>
    </lineage>
</organism>
<evidence type="ECO:0000256" key="2">
    <source>
        <dbReference type="ARBA" id="ARBA00022801"/>
    </source>
</evidence>
<protein>
    <submittedName>
        <fullName evidence="4">Sulfatase-like hydrolase/transferase</fullName>
    </submittedName>
</protein>
<keyword evidence="2 4" id="KW-0378">Hydrolase</keyword>
<dbReference type="Gene3D" id="3.40.720.10">
    <property type="entry name" value="Alkaline Phosphatase, subunit A"/>
    <property type="match status" value="1"/>
</dbReference>
<dbReference type="Proteomes" id="UP000474296">
    <property type="component" value="Unassembled WGS sequence"/>
</dbReference>
<reference evidence="4 5" key="1">
    <citation type="submission" date="2020-01" db="EMBL/GenBank/DDBJ databases">
        <title>Spongiivirga citrea KCTC 32990T.</title>
        <authorList>
            <person name="Wang G."/>
        </authorList>
    </citation>
    <scope>NUCLEOTIDE SEQUENCE [LARGE SCALE GENOMIC DNA]</scope>
    <source>
        <strain evidence="4 5">KCTC 32990</strain>
    </source>
</reference>
<dbReference type="CDD" id="cd16145">
    <property type="entry name" value="ARS_like"/>
    <property type="match status" value="1"/>
</dbReference>
<dbReference type="SUPFAM" id="SSF53649">
    <property type="entry name" value="Alkaline phosphatase-like"/>
    <property type="match status" value="1"/>
</dbReference>
<sequence>MNQIIKIVSLVILLSTIGGCNHQKKTNEGSQIPKPNIIYILADDLGYGDLSLTGQVNFSTPNIDKLAKNGMFFTQHYSGSTVCAPSRSALMTGQHTGHTYIRGNREVQPEGQHPLDSSIVTVAELLKSGGYVTGAFGKWGLGYPSSEGDPNNQGFDEFYGFNCQRLGHNYYPYYLWHNQTKDSLIDNSEKKTEKYAPNIIHDKAMEFLEKNKDTTFFMYYPSIIPHAELAAPEEYMTKFRGKLLPEKSYLGVDDGRGYKNGGYGSQKEPHTAFAAMIYLLDKQVGEIRKKVEELGIGENTIILFTSDNGPHQEGGADPDYFNSNAELRGYKRDLYEGGIRVPMITYWPNKIKPNSISNHISAFWDFLPTVCDLAQIETPKNIDGISFLPELLGEKQDHHDYLYWEFQAKGGKQAVRLGDWKGIRLNMDNNPKVPIELYNLATDIGEQYNVATENPEIVEKIVKIMKKEHVYSKEFSFAYEKN</sequence>
<comment type="similarity">
    <text evidence="1">Belongs to the sulfatase family.</text>
</comment>
<dbReference type="PANTHER" id="PTHR42693:SF53">
    <property type="entry name" value="ENDO-4-O-SULFATASE"/>
    <property type="match status" value="1"/>
</dbReference>
<evidence type="ECO:0000313" key="5">
    <source>
        <dbReference type="Proteomes" id="UP000474296"/>
    </source>
</evidence>
<dbReference type="AlphaFoldDB" id="A0A6M0CE33"/>
<evidence type="ECO:0000259" key="3">
    <source>
        <dbReference type="Pfam" id="PF00884"/>
    </source>
</evidence>
<keyword evidence="4" id="KW-0808">Transferase</keyword>
<proteinExistence type="inferred from homology"/>
<dbReference type="InterPro" id="IPR050738">
    <property type="entry name" value="Sulfatase"/>
</dbReference>
<dbReference type="GO" id="GO:0016740">
    <property type="term" value="F:transferase activity"/>
    <property type="evidence" value="ECO:0007669"/>
    <property type="project" value="UniProtKB-KW"/>
</dbReference>